<dbReference type="EMBL" id="AP023366">
    <property type="protein sequence ID" value="BCJ86690.1"/>
    <property type="molecule type" value="Genomic_DNA"/>
</dbReference>
<reference evidence="2 3" key="1">
    <citation type="submission" date="2020-08" db="EMBL/GenBank/DDBJ databases">
        <title>Complete Genome Sequence of Effusibacillus dendaii Strain skT53, Isolated from Farmland soil.</title>
        <authorList>
            <person name="Konishi T."/>
            <person name="Kawasaki H."/>
        </authorList>
    </citation>
    <scope>NUCLEOTIDE SEQUENCE [LARGE SCALE GENOMIC DNA]</scope>
    <source>
        <strain evidence="3">skT53</strain>
    </source>
</reference>
<accession>A0A7I8DDU5</accession>
<dbReference type="RefSeq" id="WP_200760667.1">
    <property type="nucleotide sequence ID" value="NZ_AP023366.1"/>
</dbReference>
<organism evidence="2 3">
    <name type="scientific">Effusibacillus dendaii</name>
    <dbReference type="NCBI Taxonomy" id="2743772"/>
    <lineage>
        <taxon>Bacteria</taxon>
        <taxon>Bacillati</taxon>
        <taxon>Bacillota</taxon>
        <taxon>Bacilli</taxon>
        <taxon>Bacillales</taxon>
        <taxon>Alicyclobacillaceae</taxon>
        <taxon>Effusibacillus</taxon>
    </lineage>
</organism>
<dbReference type="Proteomes" id="UP000593802">
    <property type="component" value="Chromosome"/>
</dbReference>
<dbReference type="AlphaFoldDB" id="A0A7I8DDU5"/>
<keyword evidence="3" id="KW-1185">Reference proteome</keyword>
<feature type="transmembrane region" description="Helical" evidence="1">
    <location>
        <begin position="424"/>
        <end position="443"/>
    </location>
</feature>
<name>A0A7I8DDU5_9BACL</name>
<feature type="transmembrane region" description="Helical" evidence="1">
    <location>
        <begin position="379"/>
        <end position="412"/>
    </location>
</feature>
<feature type="transmembrane region" description="Helical" evidence="1">
    <location>
        <begin position="12"/>
        <end position="30"/>
    </location>
</feature>
<protein>
    <recommendedName>
        <fullName evidence="4">Citrate transporter-like domain-containing protein</fullName>
    </recommendedName>
</protein>
<feature type="transmembrane region" description="Helical" evidence="1">
    <location>
        <begin position="341"/>
        <end position="359"/>
    </location>
</feature>
<feature type="transmembrane region" description="Helical" evidence="1">
    <location>
        <begin position="208"/>
        <end position="226"/>
    </location>
</feature>
<keyword evidence="1" id="KW-0472">Membrane</keyword>
<evidence type="ECO:0000313" key="2">
    <source>
        <dbReference type="EMBL" id="BCJ86690.1"/>
    </source>
</evidence>
<keyword evidence="1" id="KW-1133">Transmembrane helix</keyword>
<dbReference type="KEGG" id="eff:skT53_16750"/>
<evidence type="ECO:0000313" key="3">
    <source>
        <dbReference type="Proteomes" id="UP000593802"/>
    </source>
</evidence>
<feature type="transmembrane region" description="Helical" evidence="1">
    <location>
        <begin position="134"/>
        <end position="158"/>
    </location>
</feature>
<evidence type="ECO:0008006" key="4">
    <source>
        <dbReference type="Google" id="ProtNLM"/>
    </source>
</evidence>
<feature type="transmembrane region" description="Helical" evidence="1">
    <location>
        <begin position="91"/>
        <end position="113"/>
    </location>
</feature>
<gene>
    <name evidence="2" type="ORF">skT53_16750</name>
</gene>
<feature type="transmembrane region" description="Helical" evidence="1">
    <location>
        <begin position="36"/>
        <end position="56"/>
    </location>
</feature>
<evidence type="ECO:0000256" key="1">
    <source>
        <dbReference type="SAM" id="Phobius"/>
    </source>
</evidence>
<feature type="transmembrane region" description="Helical" evidence="1">
    <location>
        <begin position="63"/>
        <end position="85"/>
    </location>
</feature>
<keyword evidence="1" id="KW-0812">Transmembrane</keyword>
<sequence length="484" mass="53406">MIHESGEQMEAVGSRVDLGLLMLLALVYITSQLTEWVSFQVALGVLVVLVIVKFLTVSRGITLFLSLLFLVCGAAILLHLHVPLITWSKVLSLNVAIVMLFVFAPLFGIPVRSRRYADALQEMYRSHIRKKNSFFLGTQLLTHLLGVVLNIGTVSVVYDLASVNPRVRSKRLLAAALNRGYTTSLYWSPYFAAMALVTSNLGVAWVQLFPYAIGFVWISFTVSFLIEWANAKRTVGEEAVETELLFDDRNGSAVEELATAARPETMRPPSPVSMRPIGHLAFYLLSATVFVLLPETFLSLPIVIIICFVSVLYPLIWCRLTGSLADYREGLHRHVHVSLPGLRKEIVLFLAAGFFSGAIGQSQVGDYVPELLAFFHGAAAVWFSVFTLLLALITALLGIHPIILMTILILGVNPASIGMTPLHFALLLLGSWGISNTISPATAVNNLLSVFLQVDVFRLSIRWNLAYSLILSALLPIYLFFCQV</sequence>
<feature type="transmembrane region" description="Helical" evidence="1">
    <location>
        <begin position="299"/>
        <end position="320"/>
    </location>
</feature>
<proteinExistence type="predicted"/>
<feature type="transmembrane region" description="Helical" evidence="1">
    <location>
        <begin position="463"/>
        <end position="481"/>
    </location>
</feature>
<feature type="transmembrane region" description="Helical" evidence="1">
    <location>
        <begin position="276"/>
        <end position="293"/>
    </location>
</feature>